<evidence type="ECO:0000313" key="2">
    <source>
        <dbReference type="Proteomes" id="UP000199323"/>
    </source>
</evidence>
<dbReference type="EMBL" id="FONG01000001">
    <property type="protein sequence ID" value="SFD99180.1"/>
    <property type="molecule type" value="Genomic_DNA"/>
</dbReference>
<protein>
    <submittedName>
        <fullName evidence="1">Uncharacterized protein</fullName>
    </submittedName>
</protein>
<dbReference type="STRING" id="380248.SAMN05216251_10192"/>
<organism evidence="1 2">
    <name type="scientific">Actinacidiphila alni</name>
    <dbReference type="NCBI Taxonomy" id="380248"/>
    <lineage>
        <taxon>Bacteria</taxon>
        <taxon>Bacillati</taxon>
        <taxon>Actinomycetota</taxon>
        <taxon>Actinomycetes</taxon>
        <taxon>Kitasatosporales</taxon>
        <taxon>Streptomycetaceae</taxon>
        <taxon>Actinacidiphila</taxon>
    </lineage>
</organism>
<reference evidence="1 2" key="1">
    <citation type="submission" date="2016-10" db="EMBL/GenBank/DDBJ databases">
        <authorList>
            <person name="de Groot N.N."/>
        </authorList>
    </citation>
    <scope>NUCLEOTIDE SEQUENCE [LARGE SCALE GENOMIC DNA]</scope>
    <source>
        <strain evidence="1 2">CGMCC 4.3510</strain>
    </source>
</reference>
<gene>
    <name evidence="1" type="ORF">SAMN05216251_10192</name>
</gene>
<dbReference type="Pfam" id="PF19380">
    <property type="entry name" value="DUF5955"/>
    <property type="match status" value="1"/>
</dbReference>
<sequence length="120" mass="12600">MRQKFAVGETQVVDDDRGGAAARTAAADGTPAVAELRAAVARVRRELAAYRPALPDRAVAEDELDALTRLAALPGPPGKLDTEVLRHSLLLVAAALGSVSALAEPVAELRLAVERATRQR</sequence>
<keyword evidence="2" id="KW-1185">Reference proteome</keyword>
<evidence type="ECO:0000313" key="1">
    <source>
        <dbReference type="EMBL" id="SFD99180.1"/>
    </source>
</evidence>
<proteinExistence type="predicted"/>
<dbReference type="RefSeq" id="WP_265737067.1">
    <property type="nucleotide sequence ID" value="NZ_FONG01000001.1"/>
</dbReference>
<dbReference type="InterPro" id="IPR045999">
    <property type="entry name" value="DUF5955"/>
</dbReference>
<name>A0A1I1X1E4_9ACTN</name>
<dbReference type="Proteomes" id="UP000199323">
    <property type="component" value="Unassembled WGS sequence"/>
</dbReference>
<dbReference type="AlphaFoldDB" id="A0A1I1X1E4"/>
<accession>A0A1I1X1E4</accession>